<name>A0A1J1HSW3_9DIPT</name>
<dbReference type="EMBL" id="CVRI01000020">
    <property type="protein sequence ID" value="CRK91160.1"/>
    <property type="molecule type" value="Genomic_DNA"/>
</dbReference>
<dbReference type="AlphaFoldDB" id="A0A1J1HSW3"/>
<proteinExistence type="predicted"/>
<gene>
    <name evidence="1" type="ORF">CLUMA_CG004845</name>
</gene>
<evidence type="ECO:0000313" key="1">
    <source>
        <dbReference type="EMBL" id="CRK91160.1"/>
    </source>
</evidence>
<organism evidence="1 2">
    <name type="scientific">Clunio marinus</name>
    <dbReference type="NCBI Taxonomy" id="568069"/>
    <lineage>
        <taxon>Eukaryota</taxon>
        <taxon>Metazoa</taxon>
        <taxon>Ecdysozoa</taxon>
        <taxon>Arthropoda</taxon>
        <taxon>Hexapoda</taxon>
        <taxon>Insecta</taxon>
        <taxon>Pterygota</taxon>
        <taxon>Neoptera</taxon>
        <taxon>Endopterygota</taxon>
        <taxon>Diptera</taxon>
        <taxon>Nematocera</taxon>
        <taxon>Chironomoidea</taxon>
        <taxon>Chironomidae</taxon>
        <taxon>Clunio</taxon>
    </lineage>
</organism>
<evidence type="ECO:0000313" key="2">
    <source>
        <dbReference type="Proteomes" id="UP000183832"/>
    </source>
</evidence>
<dbReference type="Proteomes" id="UP000183832">
    <property type="component" value="Unassembled WGS sequence"/>
</dbReference>
<sequence length="61" mass="7130">MRKPVSDAMGLQIPAVLVQHNNKLKKKKSLILMIAEGKKTKLTFKYSESRSMQSYYENHYK</sequence>
<protein>
    <submittedName>
        <fullName evidence="1">CLUMA_CG004845, isoform A</fullName>
    </submittedName>
</protein>
<keyword evidence="2" id="KW-1185">Reference proteome</keyword>
<accession>A0A1J1HSW3</accession>
<reference evidence="1 2" key="1">
    <citation type="submission" date="2015-04" db="EMBL/GenBank/DDBJ databases">
        <authorList>
            <person name="Syromyatnikov M.Y."/>
            <person name="Popov V.N."/>
        </authorList>
    </citation>
    <scope>NUCLEOTIDE SEQUENCE [LARGE SCALE GENOMIC DNA]</scope>
</reference>